<organism evidence="2 3">
    <name type="scientific">Trichoderma ghanense</name>
    <dbReference type="NCBI Taxonomy" id="65468"/>
    <lineage>
        <taxon>Eukaryota</taxon>
        <taxon>Fungi</taxon>
        <taxon>Dikarya</taxon>
        <taxon>Ascomycota</taxon>
        <taxon>Pezizomycotina</taxon>
        <taxon>Sordariomycetes</taxon>
        <taxon>Hypocreomycetidae</taxon>
        <taxon>Hypocreales</taxon>
        <taxon>Hypocreaceae</taxon>
        <taxon>Trichoderma</taxon>
    </lineage>
</organism>
<sequence>MPRPGQTKVRTSKNEAKGLQAELIGGVRAVQVGHLSSAPCTTRAWPRQSGQEGRDRHRGASNLGPPASSAGTLEIETRSAFAGCCGERDGPWARLMMNPSFEQSRAEPAGAIDKPPKRAHASQWRRTPLSATKTSAACCACLLDLDLDRPIALDLASHHLQPLPRRASRAS</sequence>
<dbReference type="RefSeq" id="XP_073562511.1">
    <property type="nucleotide sequence ID" value="XM_073698951.1"/>
</dbReference>
<keyword evidence="3" id="KW-1185">Reference proteome</keyword>
<protein>
    <submittedName>
        <fullName evidence="2">Uncharacterized protein</fullName>
    </submittedName>
</protein>
<dbReference type="GeneID" id="300573401"/>
<evidence type="ECO:0000313" key="2">
    <source>
        <dbReference type="EMBL" id="TFB06310.1"/>
    </source>
</evidence>
<feature type="region of interest" description="Disordered" evidence="1">
    <location>
        <begin position="106"/>
        <end position="127"/>
    </location>
</feature>
<comment type="caution">
    <text evidence="2">The sequence shown here is derived from an EMBL/GenBank/DDBJ whole genome shotgun (WGS) entry which is preliminary data.</text>
</comment>
<feature type="region of interest" description="Disordered" evidence="1">
    <location>
        <begin position="35"/>
        <end position="73"/>
    </location>
</feature>
<evidence type="ECO:0000313" key="3">
    <source>
        <dbReference type="Proteomes" id="UP001642720"/>
    </source>
</evidence>
<reference evidence="2 3" key="1">
    <citation type="submission" date="2018-01" db="EMBL/GenBank/DDBJ databases">
        <title>Genome characterization of the sugarcane-associated fungus Trichoderma ghanense CCMA-1212 and their application in lignocelulose bioconversion.</title>
        <authorList>
            <person name="Steindorff A.S."/>
            <person name="Mendes T.D."/>
            <person name="Vilela E.S.D."/>
            <person name="Rodrigues D.S."/>
            <person name="Formighieri E.F."/>
            <person name="Melo I.S."/>
            <person name="Favaro L.C.L."/>
        </authorList>
    </citation>
    <scope>NUCLEOTIDE SEQUENCE [LARGE SCALE GENOMIC DNA]</scope>
    <source>
        <strain evidence="2 3">CCMA-1212</strain>
    </source>
</reference>
<dbReference type="Proteomes" id="UP001642720">
    <property type="component" value="Unassembled WGS sequence"/>
</dbReference>
<evidence type="ECO:0000256" key="1">
    <source>
        <dbReference type="SAM" id="MobiDB-lite"/>
    </source>
</evidence>
<gene>
    <name evidence="2" type="ORF">CCMA1212_001529</name>
</gene>
<dbReference type="EMBL" id="PPTA01000002">
    <property type="protein sequence ID" value="TFB06310.1"/>
    <property type="molecule type" value="Genomic_DNA"/>
</dbReference>
<proteinExistence type="predicted"/>
<accession>A0ABY2HG58</accession>
<name>A0ABY2HG58_9HYPO</name>